<keyword evidence="3" id="KW-1185">Reference proteome</keyword>
<evidence type="ECO:0000313" key="3">
    <source>
        <dbReference type="Proteomes" id="UP001497522"/>
    </source>
</evidence>
<organism evidence="2 3">
    <name type="scientific">Sphagnum jensenii</name>
    <dbReference type="NCBI Taxonomy" id="128206"/>
    <lineage>
        <taxon>Eukaryota</taxon>
        <taxon>Viridiplantae</taxon>
        <taxon>Streptophyta</taxon>
        <taxon>Embryophyta</taxon>
        <taxon>Bryophyta</taxon>
        <taxon>Sphagnophytina</taxon>
        <taxon>Sphagnopsida</taxon>
        <taxon>Sphagnales</taxon>
        <taxon>Sphagnaceae</taxon>
        <taxon>Sphagnum</taxon>
    </lineage>
</organism>
<dbReference type="PANTHER" id="PTHR35760:SF1">
    <property type="entry name" value="SI:CH211-22I13.2"/>
    <property type="match status" value="1"/>
</dbReference>
<feature type="compositionally biased region" description="Basic and acidic residues" evidence="1">
    <location>
        <begin position="164"/>
        <end position="173"/>
    </location>
</feature>
<feature type="compositionally biased region" description="Polar residues" evidence="1">
    <location>
        <begin position="1"/>
        <end position="11"/>
    </location>
</feature>
<feature type="compositionally biased region" description="Basic residues" evidence="1">
    <location>
        <begin position="115"/>
        <end position="146"/>
    </location>
</feature>
<feature type="region of interest" description="Disordered" evidence="1">
    <location>
        <begin position="1"/>
        <end position="183"/>
    </location>
</feature>
<reference evidence="2" key="1">
    <citation type="submission" date="2024-03" db="EMBL/GenBank/DDBJ databases">
        <authorList>
            <consortium name="ELIXIR-Norway"/>
            <consortium name="Elixir Norway"/>
        </authorList>
    </citation>
    <scope>NUCLEOTIDE SEQUENCE</scope>
</reference>
<proteinExistence type="predicted"/>
<feature type="compositionally biased region" description="Basic residues" evidence="1">
    <location>
        <begin position="86"/>
        <end position="99"/>
    </location>
</feature>
<name>A0ABP1AMC6_9BRYO</name>
<feature type="compositionally biased region" description="Low complexity" evidence="1">
    <location>
        <begin position="52"/>
        <end position="70"/>
    </location>
</feature>
<protein>
    <submittedName>
        <fullName evidence="2">Uncharacterized protein</fullName>
    </submittedName>
</protein>
<dbReference type="Proteomes" id="UP001497522">
    <property type="component" value="Chromosome 13"/>
</dbReference>
<feature type="compositionally biased region" description="Basic residues" evidence="1">
    <location>
        <begin position="17"/>
        <end position="30"/>
    </location>
</feature>
<accession>A0ABP1AMC6</accession>
<gene>
    <name evidence="2" type="ORF">CSSPJE1EN2_LOCUS6545</name>
</gene>
<evidence type="ECO:0000313" key="2">
    <source>
        <dbReference type="EMBL" id="CAK9863550.1"/>
    </source>
</evidence>
<evidence type="ECO:0000256" key="1">
    <source>
        <dbReference type="SAM" id="MobiDB-lite"/>
    </source>
</evidence>
<dbReference type="PANTHER" id="PTHR35760">
    <property type="entry name" value="SI:CH211-22I13.2"/>
    <property type="match status" value="1"/>
</dbReference>
<dbReference type="EMBL" id="OZ023714">
    <property type="protein sequence ID" value="CAK9863550.1"/>
    <property type="molecule type" value="Genomic_DNA"/>
</dbReference>
<sequence>MAATSCPSQDPSDSHAKPPRVTRVVRKHSQHNSQAGKRSSHGTKNPPPLGRSSSGTGASSSSSSSSSDSETCSKSESESSSTSGDHHRRGRRRSSKRRHREESSSSSDVDSSEHRSKKHRRSNSSKKVKEKNKEKNHRHKEKKQRQKERSSKESSGPVQLSKFLGRDKDDGVRRSAVSGKKIQMKVDKTKEDKLAETNRTELLKFLNASYD</sequence>